<feature type="compositionally biased region" description="Basic and acidic residues" evidence="5">
    <location>
        <begin position="124"/>
        <end position="135"/>
    </location>
</feature>
<evidence type="ECO:0000256" key="5">
    <source>
        <dbReference type="SAM" id="MobiDB-lite"/>
    </source>
</evidence>
<evidence type="ECO:0000256" key="4">
    <source>
        <dbReference type="ARBA" id="ARBA00023157"/>
    </source>
</evidence>
<dbReference type="EMBL" id="CAJNOH010000261">
    <property type="protein sequence ID" value="CAF0973244.1"/>
    <property type="molecule type" value="Genomic_DNA"/>
</dbReference>
<keyword evidence="10" id="KW-1185">Reference proteome</keyword>
<reference evidence="7" key="1">
    <citation type="submission" date="2021-02" db="EMBL/GenBank/DDBJ databases">
        <authorList>
            <person name="Nowell W R."/>
        </authorList>
    </citation>
    <scope>NUCLEOTIDE SEQUENCE</scope>
</reference>
<feature type="chain" id="PRO_5036223364" description="Beta-microseminoprotein" evidence="6">
    <location>
        <begin position="23"/>
        <end position="135"/>
    </location>
</feature>
<evidence type="ECO:0000313" key="9">
    <source>
        <dbReference type="EMBL" id="CAF1037639.1"/>
    </source>
</evidence>
<evidence type="ECO:0000313" key="10">
    <source>
        <dbReference type="Proteomes" id="UP000663870"/>
    </source>
</evidence>
<evidence type="ECO:0000256" key="6">
    <source>
        <dbReference type="SAM" id="SignalP"/>
    </source>
</evidence>
<proteinExistence type="inferred from homology"/>
<dbReference type="GO" id="GO:0005576">
    <property type="term" value="C:extracellular region"/>
    <property type="evidence" value="ECO:0007669"/>
    <property type="project" value="UniProtKB-SubCell"/>
</dbReference>
<comment type="similarity">
    <text evidence="2">Belongs to the beta-microseminoprotein family.</text>
</comment>
<evidence type="ECO:0000313" key="8">
    <source>
        <dbReference type="EMBL" id="CAF0973244.1"/>
    </source>
</evidence>
<evidence type="ECO:0000313" key="7">
    <source>
        <dbReference type="EMBL" id="CAF0856694.1"/>
    </source>
</evidence>
<evidence type="ECO:0000256" key="3">
    <source>
        <dbReference type="ARBA" id="ARBA00022525"/>
    </source>
</evidence>
<dbReference type="PANTHER" id="PTHR10500">
    <property type="entry name" value="BETA-MICROSEMINOPROTEIN"/>
    <property type="match status" value="1"/>
</dbReference>
<dbReference type="OrthoDB" id="10049009at2759"/>
<dbReference type="Proteomes" id="UP000663854">
    <property type="component" value="Unassembled WGS sequence"/>
</dbReference>
<keyword evidence="4" id="KW-1015">Disulfide bond</keyword>
<evidence type="ECO:0000256" key="2">
    <source>
        <dbReference type="ARBA" id="ARBA00010352"/>
    </source>
</evidence>
<sequence>MAFYISTVILLLISIFTSHVYSYCIQGPLTSQRTKFGNVNQFCEYNNIKVLPGSSFKLATPDCIECKCSTQGLQCCGFGFSAGVVEAPEGCEAYNDACNLVFVKKDNPSELCFPPKSPNKPKKNMKDVKNKKIAN</sequence>
<dbReference type="EMBL" id="CAJNOL010000379">
    <property type="protein sequence ID" value="CAF1037639.1"/>
    <property type="molecule type" value="Genomic_DNA"/>
</dbReference>
<comment type="subcellular location">
    <subcellularLocation>
        <location evidence="1">Secreted</location>
    </subcellularLocation>
</comment>
<dbReference type="EMBL" id="CAJNOO010000206">
    <property type="protein sequence ID" value="CAF0856694.1"/>
    <property type="molecule type" value="Genomic_DNA"/>
</dbReference>
<dbReference type="InterPro" id="IPR008735">
    <property type="entry name" value="PSP94"/>
</dbReference>
<accession>A0A813WEE1</accession>
<comment type="caution">
    <text evidence="7">The sequence shown here is derived from an EMBL/GenBank/DDBJ whole genome shotgun (WGS) entry which is preliminary data.</text>
</comment>
<evidence type="ECO:0000313" key="11">
    <source>
        <dbReference type="Proteomes" id="UP000663882"/>
    </source>
</evidence>
<dbReference type="Proteomes" id="UP000663882">
    <property type="component" value="Unassembled WGS sequence"/>
</dbReference>
<dbReference type="Proteomes" id="UP000663870">
    <property type="component" value="Unassembled WGS sequence"/>
</dbReference>
<evidence type="ECO:0008006" key="12">
    <source>
        <dbReference type="Google" id="ProtNLM"/>
    </source>
</evidence>
<keyword evidence="3" id="KW-0964">Secreted</keyword>
<feature type="region of interest" description="Disordered" evidence="5">
    <location>
        <begin position="113"/>
        <end position="135"/>
    </location>
</feature>
<dbReference type="Gene3D" id="2.60.40.1900">
    <property type="entry name" value="Beta-microseminoprotein (PSP94) domain"/>
    <property type="match status" value="1"/>
</dbReference>
<protein>
    <recommendedName>
        <fullName evidence="12">Beta-microseminoprotein</fullName>
    </recommendedName>
</protein>
<dbReference type="PANTHER" id="PTHR10500:SF0">
    <property type="entry name" value="SCO-SPONDIN-LIKE"/>
    <property type="match status" value="1"/>
</dbReference>
<name>A0A813WEE1_9BILA</name>
<evidence type="ECO:0000256" key="1">
    <source>
        <dbReference type="ARBA" id="ARBA00004613"/>
    </source>
</evidence>
<feature type="signal peptide" evidence="6">
    <location>
        <begin position="1"/>
        <end position="22"/>
    </location>
</feature>
<gene>
    <name evidence="9" type="ORF">JXQ802_LOCUS15980</name>
    <name evidence="8" type="ORF">PYM288_LOCUS13223</name>
    <name evidence="7" type="ORF">RFH988_LOCUS6749</name>
</gene>
<dbReference type="AlphaFoldDB" id="A0A813WEE1"/>
<keyword evidence="6" id="KW-0732">Signal</keyword>
<organism evidence="7 11">
    <name type="scientific">Rotaria sordida</name>
    <dbReference type="NCBI Taxonomy" id="392033"/>
    <lineage>
        <taxon>Eukaryota</taxon>
        <taxon>Metazoa</taxon>
        <taxon>Spiralia</taxon>
        <taxon>Gnathifera</taxon>
        <taxon>Rotifera</taxon>
        <taxon>Eurotatoria</taxon>
        <taxon>Bdelloidea</taxon>
        <taxon>Philodinida</taxon>
        <taxon>Philodinidae</taxon>
        <taxon>Rotaria</taxon>
    </lineage>
</organism>